<dbReference type="GO" id="GO:0005524">
    <property type="term" value="F:ATP binding"/>
    <property type="evidence" value="ECO:0007669"/>
    <property type="project" value="UniProtKB-KW"/>
</dbReference>
<dbReference type="SUPFAM" id="SSF54211">
    <property type="entry name" value="Ribosomal protein S5 domain 2-like"/>
    <property type="match status" value="1"/>
</dbReference>
<sequence length="378" mass="40462">MIAKTSSCSINGIDAFVVDVEADISMGLPVFQIVGLAEASVRESKERVRAAVNNSGYSFPMDRVIVNLAPADVQKTGSGLDLPVAMAVLGASGLVPPDGMASYLLSGELSLDGRIKPVRGILPVALTAREKGFKGLLVPADNAEEAGMVDGLDILPVSRLSQVVEYFSGHENIVPFVRDDRHAPQSALLDGIGDLSDVQGQSHAKRALEIAAAGSHHFLMTGPPGSGKSMLAKRLTTILPALTFEEILEVARVYSVVGGLEIWKKESGQRPFRSPHHTISDAGMVGGGSRPMPGEISLAHHGVLFMDELPEFKRNVLEVLRQPLEDGRVTIARAGIKAVFPCQFMLVAAMNPCPLASDSLRQYRYPLLSLLLLQLFLL</sequence>
<accession>S0FTI6</accession>
<keyword evidence="3" id="KW-0067">ATP-binding</keyword>
<feature type="domain" description="AAA+ ATPase" evidence="4">
    <location>
        <begin position="214"/>
        <end position="371"/>
    </location>
</feature>
<dbReference type="EMBL" id="APJX01000008">
    <property type="protein sequence ID" value="EMS78403.1"/>
    <property type="molecule type" value="Genomic_DNA"/>
</dbReference>
<dbReference type="EC" id="6.6.1.1" evidence="5"/>
<keyword evidence="2" id="KW-0547">Nucleotide-binding</keyword>
<evidence type="ECO:0000256" key="2">
    <source>
        <dbReference type="ARBA" id="ARBA00022741"/>
    </source>
</evidence>
<reference evidence="5 6" key="1">
    <citation type="journal article" date="2013" name="Genome Announc.">
        <title>Draft Genome Sequence of Desulfotignum phosphitoxidans DSM 13687 Strain FiPS-3.</title>
        <authorList>
            <person name="Poehlein A."/>
            <person name="Daniel R."/>
            <person name="Simeonova D.D."/>
        </authorList>
    </citation>
    <scope>NUCLEOTIDE SEQUENCE [LARGE SCALE GENOMIC DNA]</scope>
    <source>
        <strain evidence="5 6">DSM 13687</strain>
    </source>
</reference>
<keyword evidence="5" id="KW-0436">Ligase</keyword>
<dbReference type="AlphaFoldDB" id="S0FTI6"/>
<keyword evidence="6" id="KW-1185">Reference proteome</keyword>
<dbReference type="GO" id="GO:0016851">
    <property type="term" value="F:magnesium chelatase activity"/>
    <property type="evidence" value="ECO:0007669"/>
    <property type="project" value="UniProtKB-EC"/>
</dbReference>
<organism evidence="5 6">
    <name type="scientific">Desulfotignum phosphitoxidans DSM 13687</name>
    <dbReference type="NCBI Taxonomy" id="1286635"/>
    <lineage>
        <taxon>Bacteria</taxon>
        <taxon>Pseudomonadati</taxon>
        <taxon>Thermodesulfobacteriota</taxon>
        <taxon>Desulfobacteria</taxon>
        <taxon>Desulfobacterales</taxon>
        <taxon>Desulfobacteraceae</taxon>
        <taxon>Desulfotignum</taxon>
    </lineage>
</organism>
<protein>
    <submittedName>
        <fullName evidence="5">Mg chelatase, subunit ChlI</fullName>
        <ecNumber evidence="5">6.6.1.1</ecNumber>
    </submittedName>
</protein>
<dbReference type="PANTHER" id="PTHR32039:SF7">
    <property type="entry name" value="COMPETENCE PROTEIN COMM"/>
    <property type="match status" value="1"/>
</dbReference>
<dbReference type="CDD" id="cd00009">
    <property type="entry name" value="AAA"/>
    <property type="match status" value="1"/>
</dbReference>
<evidence type="ECO:0000259" key="4">
    <source>
        <dbReference type="SMART" id="SM00382"/>
    </source>
</evidence>
<dbReference type="Proteomes" id="UP000014216">
    <property type="component" value="Unassembled WGS sequence"/>
</dbReference>
<comment type="similarity">
    <text evidence="1">Belongs to the Mg-chelatase subunits D/I family. ComM subfamily.</text>
</comment>
<dbReference type="GO" id="GO:0003677">
    <property type="term" value="F:DNA binding"/>
    <property type="evidence" value="ECO:0007669"/>
    <property type="project" value="InterPro"/>
</dbReference>
<dbReference type="InterPro" id="IPR004482">
    <property type="entry name" value="Mg_chelat-rel"/>
</dbReference>
<dbReference type="PRINTS" id="PR01657">
    <property type="entry name" value="MCMFAMILY"/>
</dbReference>
<evidence type="ECO:0000256" key="3">
    <source>
        <dbReference type="ARBA" id="ARBA00022840"/>
    </source>
</evidence>
<dbReference type="PATRIC" id="fig|1286635.3.peg.3529"/>
<dbReference type="InterPro" id="IPR045006">
    <property type="entry name" value="CHLI-like"/>
</dbReference>
<dbReference type="InterPro" id="IPR014721">
    <property type="entry name" value="Ribsml_uS5_D2-typ_fold_subgr"/>
</dbReference>
<comment type="caution">
    <text evidence="5">The sequence shown here is derived from an EMBL/GenBank/DDBJ whole genome shotgun (WGS) entry which is preliminary data.</text>
</comment>
<dbReference type="SUPFAM" id="SSF52540">
    <property type="entry name" value="P-loop containing nucleoside triphosphate hydrolases"/>
    <property type="match status" value="1"/>
</dbReference>
<dbReference type="Pfam" id="PF13541">
    <property type="entry name" value="ChlI"/>
    <property type="match status" value="1"/>
</dbReference>
<dbReference type="PANTHER" id="PTHR32039">
    <property type="entry name" value="MAGNESIUM-CHELATASE SUBUNIT CHLI"/>
    <property type="match status" value="1"/>
</dbReference>
<dbReference type="InterPro" id="IPR027417">
    <property type="entry name" value="P-loop_NTPase"/>
</dbReference>
<proteinExistence type="inferred from homology"/>
<dbReference type="InterPro" id="IPR003593">
    <property type="entry name" value="AAA+_ATPase"/>
</dbReference>
<dbReference type="InterPro" id="IPR001208">
    <property type="entry name" value="MCM_dom"/>
</dbReference>
<name>S0FTI6_9BACT</name>
<dbReference type="InterPro" id="IPR000523">
    <property type="entry name" value="Mg_chelatse_chII-like_cat_dom"/>
</dbReference>
<dbReference type="Pfam" id="PF01078">
    <property type="entry name" value="Mg_chelatase"/>
    <property type="match status" value="1"/>
</dbReference>
<dbReference type="InterPro" id="IPR020568">
    <property type="entry name" value="Ribosomal_Su5_D2-typ_SF"/>
</dbReference>
<dbReference type="RefSeq" id="WP_006967445.1">
    <property type="nucleotide sequence ID" value="NZ_APJX01000008.1"/>
</dbReference>
<dbReference type="SMART" id="SM00382">
    <property type="entry name" value="AAA"/>
    <property type="match status" value="1"/>
</dbReference>
<evidence type="ECO:0000313" key="6">
    <source>
        <dbReference type="Proteomes" id="UP000014216"/>
    </source>
</evidence>
<dbReference type="OrthoDB" id="9813147at2"/>
<dbReference type="Gene3D" id="3.30.230.10">
    <property type="match status" value="1"/>
</dbReference>
<evidence type="ECO:0000256" key="1">
    <source>
        <dbReference type="ARBA" id="ARBA00006354"/>
    </source>
</evidence>
<dbReference type="Gene3D" id="3.40.50.300">
    <property type="entry name" value="P-loop containing nucleotide triphosphate hydrolases"/>
    <property type="match status" value="1"/>
</dbReference>
<gene>
    <name evidence="5" type="ORF">Dpo_8c00700</name>
</gene>
<evidence type="ECO:0000313" key="5">
    <source>
        <dbReference type="EMBL" id="EMS78403.1"/>
    </source>
</evidence>
<dbReference type="NCBIfam" id="TIGR00368">
    <property type="entry name" value="YifB family Mg chelatase-like AAA ATPase"/>
    <property type="match status" value="1"/>
</dbReference>